<evidence type="ECO:0000313" key="2">
    <source>
        <dbReference type="Proteomes" id="UP000887572"/>
    </source>
</evidence>
<feature type="compositionally biased region" description="Low complexity" evidence="1">
    <location>
        <begin position="1"/>
        <end position="11"/>
    </location>
</feature>
<keyword evidence="2" id="KW-1185">Reference proteome</keyword>
<protein>
    <submittedName>
        <fullName evidence="3">Transposase</fullName>
    </submittedName>
</protein>
<dbReference type="Proteomes" id="UP000887572">
    <property type="component" value="Unplaced"/>
</dbReference>
<dbReference type="WBParaSite" id="Gr19_v10_g6249.t1">
    <property type="protein sequence ID" value="Gr19_v10_g6249.t1"/>
    <property type="gene ID" value="Gr19_v10_g6249"/>
</dbReference>
<proteinExistence type="predicted"/>
<organism evidence="2 3">
    <name type="scientific">Globodera rostochiensis</name>
    <name type="common">Golden nematode worm</name>
    <name type="synonym">Heterodera rostochiensis</name>
    <dbReference type="NCBI Taxonomy" id="31243"/>
    <lineage>
        <taxon>Eukaryota</taxon>
        <taxon>Metazoa</taxon>
        <taxon>Ecdysozoa</taxon>
        <taxon>Nematoda</taxon>
        <taxon>Chromadorea</taxon>
        <taxon>Rhabditida</taxon>
        <taxon>Tylenchina</taxon>
        <taxon>Tylenchomorpha</taxon>
        <taxon>Tylenchoidea</taxon>
        <taxon>Heteroderidae</taxon>
        <taxon>Heteroderinae</taxon>
        <taxon>Globodera</taxon>
    </lineage>
</organism>
<reference evidence="3" key="1">
    <citation type="submission" date="2022-11" db="UniProtKB">
        <authorList>
            <consortium name="WormBaseParasite"/>
        </authorList>
    </citation>
    <scope>IDENTIFICATION</scope>
</reference>
<evidence type="ECO:0000313" key="3">
    <source>
        <dbReference type="WBParaSite" id="Gr19_v10_g6249.t1"/>
    </source>
</evidence>
<name>A0A914I2F3_GLORO</name>
<accession>A0A914I2F3</accession>
<dbReference type="AlphaFoldDB" id="A0A914I2F3"/>
<sequence>MTSSSASSAESLKQQKKNKKKMEQIDKKKCLISEFNKIKERIINSESNQTLEQIENAIARKLGTTRVTVYKWKRDLGMSAPTPPAYSQKQKRKIVDNFTKLKSKIRSQFPSFSFKEIENAASKKFNVCAKTINRWKKKIDPSSVLENKHYSAAHKMELMKKYHEIKKNDPNSKETDIAVQLKIPPRTLSTWKKELDLVQKQNYSNKEKMELIQKFEKMKSKQSQSSSKMSEQIAKELGVSYFTICRWKRQLDLKRKPTYTESDKMKLMEKYFKIKRRHPELSDVKISKRLNINNSNMWKWRQQFVNKNANSESSSNDERPKKKQLERKRYSDKEKMELTRKYYQIIKSDPKRSNVDIAEQLNINLNTLRGWKLKRIGKQNLLDDCHGQIKSVGIMDSSPCQTMPTGIAWKWNRCTKERKQRKCRRCVLN</sequence>
<evidence type="ECO:0000256" key="1">
    <source>
        <dbReference type="SAM" id="MobiDB-lite"/>
    </source>
</evidence>
<feature type="region of interest" description="Disordered" evidence="1">
    <location>
        <begin position="308"/>
        <end position="330"/>
    </location>
</feature>
<feature type="region of interest" description="Disordered" evidence="1">
    <location>
        <begin position="1"/>
        <end position="24"/>
    </location>
</feature>